<reference evidence="4 5" key="1">
    <citation type="journal article" date="2018" name="Mol. Biol. Evol.">
        <title>Broad Genomic Sampling Reveals a Smut Pathogenic Ancestry of the Fungal Clade Ustilaginomycotina.</title>
        <authorList>
            <person name="Kijpornyongpan T."/>
            <person name="Mondo S.J."/>
            <person name="Barry K."/>
            <person name="Sandor L."/>
            <person name="Lee J."/>
            <person name="Lipzen A."/>
            <person name="Pangilinan J."/>
            <person name="LaButti K."/>
            <person name="Hainaut M."/>
            <person name="Henrissat B."/>
            <person name="Grigoriev I.V."/>
            <person name="Spatafora J.W."/>
            <person name="Aime M.C."/>
        </authorList>
    </citation>
    <scope>NUCLEOTIDE SEQUENCE [LARGE SCALE GENOMIC DNA]</scope>
    <source>
        <strain evidence="4 5">MCA 4718</strain>
    </source>
</reference>
<sequence>MKYSLPSLLALLLVAVSMQAIDVDASTKKCKAKSSTLSSSGSGSGSGSSSTKSSSASSSTKTSTSSSTSTSSGNATSSGSNTDYTPNGIKAGVSGGNSVKYLGAHIGSWNDWGAAGANDHKSSSALYVPMLWGNGDNSANTGLSGTTNSDRMAQFDALTAGSQKYVMGFNEFDLKGTGSSGLMTASAAASLWDEKFGPWKDAGSILISPSCAKQADETLLAPFLAAATVKPDCIAVHIFRDSLDGMKNTMNHYLNTYSDYDCFWVTEFAYANYQNGAHNYGTVSETDDLIGQAVDYFESLDKVKAYFISDADNGPNGTLTSSGGLTSAGQAYLSAISKYSSTSRRRAISGNHAQRHVRRAAAASRRSARSV</sequence>
<dbReference type="PANTHER" id="PTHR34154">
    <property type="entry name" value="ALKALI-SENSITIVE LINKAGE PROTEIN 1"/>
    <property type="match status" value="1"/>
</dbReference>
<dbReference type="InterPro" id="IPR024655">
    <property type="entry name" value="Asl1_glyco_hydro_catalytic"/>
</dbReference>
<feature type="compositionally biased region" description="Basic residues" evidence="1">
    <location>
        <begin position="347"/>
        <end position="359"/>
    </location>
</feature>
<dbReference type="EMBL" id="KZ819329">
    <property type="protein sequence ID" value="PWN20017.1"/>
    <property type="molecule type" value="Genomic_DNA"/>
</dbReference>
<dbReference type="GeneID" id="37014481"/>
<proteinExistence type="predicted"/>
<feature type="signal peptide" evidence="2">
    <location>
        <begin position="1"/>
        <end position="20"/>
    </location>
</feature>
<feature type="domain" description="Asl1-like glycosyl hydrolase catalytic" evidence="3">
    <location>
        <begin position="96"/>
        <end position="332"/>
    </location>
</feature>
<dbReference type="STRING" id="1684307.A0A316U457"/>
<feature type="compositionally biased region" description="Low complexity" evidence="1">
    <location>
        <begin position="33"/>
        <end position="80"/>
    </location>
</feature>
<feature type="chain" id="PRO_5016233615" description="Asl1-like glycosyl hydrolase catalytic domain-containing protein" evidence="2">
    <location>
        <begin position="21"/>
        <end position="371"/>
    </location>
</feature>
<dbReference type="GO" id="GO:0071966">
    <property type="term" value="P:fungal-type cell wall polysaccharide metabolic process"/>
    <property type="evidence" value="ECO:0007669"/>
    <property type="project" value="TreeGrafter"/>
</dbReference>
<dbReference type="SUPFAM" id="SSF51445">
    <property type="entry name" value="(Trans)glycosidases"/>
    <property type="match status" value="1"/>
</dbReference>
<dbReference type="Proteomes" id="UP000245942">
    <property type="component" value="Unassembled WGS sequence"/>
</dbReference>
<evidence type="ECO:0000313" key="4">
    <source>
        <dbReference type="EMBL" id="PWN20017.1"/>
    </source>
</evidence>
<evidence type="ECO:0000256" key="1">
    <source>
        <dbReference type="SAM" id="MobiDB-lite"/>
    </source>
</evidence>
<dbReference type="InterPro" id="IPR053183">
    <property type="entry name" value="ASL1"/>
</dbReference>
<keyword evidence="2" id="KW-0732">Signal</keyword>
<name>A0A316U457_9BASI</name>
<evidence type="ECO:0000259" key="3">
    <source>
        <dbReference type="Pfam" id="PF11790"/>
    </source>
</evidence>
<feature type="region of interest" description="Disordered" evidence="1">
    <location>
        <begin position="347"/>
        <end position="371"/>
    </location>
</feature>
<organism evidence="4 5">
    <name type="scientific">Pseudomicrostroma glucosiphilum</name>
    <dbReference type="NCBI Taxonomy" id="1684307"/>
    <lineage>
        <taxon>Eukaryota</taxon>
        <taxon>Fungi</taxon>
        <taxon>Dikarya</taxon>
        <taxon>Basidiomycota</taxon>
        <taxon>Ustilaginomycotina</taxon>
        <taxon>Exobasidiomycetes</taxon>
        <taxon>Microstromatales</taxon>
        <taxon>Microstromatales incertae sedis</taxon>
        <taxon>Pseudomicrostroma</taxon>
    </lineage>
</organism>
<dbReference type="PANTHER" id="PTHR34154:SF14">
    <property type="entry name" value="ASL1-LIKE GLYCOSYL HYDROLASE CATALYTIC DOMAIN-CONTAINING PROTEIN"/>
    <property type="match status" value="1"/>
</dbReference>
<dbReference type="GO" id="GO:0009277">
    <property type="term" value="C:fungal-type cell wall"/>
    <property type="evidence" value="ECO:0007669"/>
    <property type="project" value="TreeGrafter"/>
</dbReference>
<gene>
    <name evidence="4" type="ORF">BCV69DRAFT_283539</name>
</gene>
<dbReference type="AlphaFoldDB" id="A0A316U457"/>
<evidence type="ECO:0000256" key="2">
    <source>
        <dbReference type="SAM" id="SignalP"/>
    </source>
</evidence>
<evidence type="ECO:0000313" key="5">
    <source>
        <dbReference type="Proteomes" id="UP000245942"/>
    </source>
</evidence>
<dbReference type="OrthoDB" id="5959761at2759"/>
<accession>A0A316U457</accession>
<dbReference type="InterPro" id="IPR017853">
    <property type="entry name" value="GH"/>
</dbReference>
<dbReference type="Pfam" id="PF11790">
    <property type="entry name" value="Glyco_hydro_cc"/>
    <property type="match status" value="1"/>
</dbReference>
<protein>
    <recommendedName>
        <fullName evidence="3">Asl1-like glycosyl hydrolase catalytic domain-containing protein</fullName>
    </recommendedName>
</protein>
<keyword evidence="5" id="KW-1185">Reference proteome</keyword>
<dbReference type="RefSeq" id="XP_025347177.1">
    <property type="nucleotide sequence ID" value="XM_025492747.1"/>
</dbReference>
<feature type="region of interest" description="Disordered" evidence="1">
    <location>
        <begin position="31"/>
        <end position="86"/>
    </location>
</feature>